<name>A0A369KBB8_9BACT</name>
<evidence type="ECO:0000313" key="2">
    <source>
        <dbReference type="EMBL" id="RDB31208.1"/>
    </source>
</evidence>
<evidence type="ECO:0000256" key="1">
    <source>
        <dbReference type="SAM" id="MobiDB-lite"/>
    </source>
</evidence>
<comment type="caution">
    <text evidence="2">The sequence shown here is derived from an EMBL/GenBank/DDBJ whole genome shotgun (WGS) entry which is preliminary data.</text>
</comment>
<accession>A0A369KBB8</accession>
<dbReference type="EMBL" id="QQBG01000026">
    <property type="protein sequence ID" value="RDB31208.1"/>
    <property type="molecule type" value="Genomic_DNA"/>
</dbReference>
<dbReference type="AlphaFoldDB" id="A0A369KBB8"/>
<proteinExistence type="predicted"/>
<sequence length="98" mass="10311">MTELQEIATTVTHSPTEGGPNWLLFVGSSGESPRISPFGEGPPPSGIEDPLGEGDEEDMPPLEGSESDLEPEPQERDGDNSSEDEGGGSITVQAEIHH</sequence>
<gene>
    <name evidence="2" type="ORF">HAT2_00688</name>
</gene>
<dbReference type="Proteomes" id="UP000253816">
    <property type="component" value="Unassembled WGS sequence"/>
</dbReference>
<reference evidence="2 3" key="1">
    <citation type="submission" date="2018-07" db="EMBL/GenBank/DDBJ databases">
        <title>Comparative genomics of the Candidatus Parilichlamydiaceae reveals evidence of convergent evolution and genome reduction in the phylum Chlamydiae.</title>
        <authorList>
            <person name="Taylor-Brown A."/>
            <person name="Polkinghorne A."/>
        </authorList>
    </citation>
    <scope>NUCLEOTIDE SEQUENCE [LARGE SCALE GENOMIC DNA]</scope>
    <source>
        <strain evidence="2 3">Hat2</strain>
    </source>
</reference>
<evidence type="ECO:0000313" key="3">
    <source>
        <dbReference type="Proteomes" id="UP000253816"/>
    </source>
</evidence>
<feature type="region of interest" description="Disordered" evidence="1">
    <location>
        <begin position="1"/>
        <end position="98"/>
    </location>
</feature>
<organism evidence="2 3">
    <name type="scientific">Candidatus Similichlamydia laticola</name>
    <dbReference type="NCBI Taxonomy" id="2170265"/>
    <lineage>
        <taxon>Bacteria</taxon>
        <taxon>Pseudomonadati</taxon>
        <taxon>Chlamydiota</taxon>
        <taxon>Chlamydiia</taxon>
        <taxon>Parachlamydiales</taxon>
        <taxon>Candidatus Parilichlamydiaceae</taxon>
        <taxon>Candidatus Similichlamydia</taxon>
    </lineage>
</organism>
<protein>
    <submittedName>
        <fullName evidence="2">Uncharacterized protein</fullName>
    </submittedName>
</protein>
<keyword evidence="3" id="KW-1185">Reference proteome</keyword>
<feature type="compositionally biased region" description="Acidic residues" evidence="1">
    <location>
        <begin position="50"/>
        <end position="72"/>
    </location>
</feature>